<gene>
    <name evidence="1" type="ORF">CLV71_108312</name>
</gene>
<evidence type="ECO:0000313" key="1">
    <source>
        <dbReference type="EMBL" id="TDV48951.1"/>
    </source>
</evidence>
<dbReference type="AlphaFoldDB" id="A0A4V3FSW5"/>
<dbReference type="Proteomes" id="UP000294927">
    <property type="component" value="Unassembled WGS sequence"/>
</dbReference>
<organism evidence="1 2">
    <name type="scientific">Actinophytocola oryzae</name>
    <dbReference type="NCBI Taxonomy" id="502181"/>
    <lineage>
        <taxon>Bacteria</taxon>
        <taxon>Bacillati</taxon>
        <taxon>Actinomycetota</taxon>
        <taxon>Actinomycetes</taxon>
        <taxon>Pseudonocardiales</taxon>
        <taxon>Pseudonocardiaceae</taxon>
    </lineage>
</organism>
<name>A0A4V3FSW5_9PSEU</name>
<reference evidence="1 2" key="1">
    <citation type="submission" date="2019-03" db="EMBL/GenBank/DDBJ databases">
        <title>Genomic Encyclopedia of Archaeal and Bacterial Type Strains, Phase II (KMG-II): from individual species to whole genera.</title>
        <authorList>
            <person name="Goeker M."/>
        </authorList>
    </citation>
    <scope>NUCLEOTIDE SEQUENCE [LARGE SCALE GENOMIC DNA]</scope>
    <source>
        <strain evidence="1 2">DSM 45499</strain>
    </source>
</reference>
<comment type="caution">
    <text evidence="1">The sequence shown here is derived from an EMBL/GenBank/DDBJ whole genome shotgun (WGS) entry which is preliminary data.</text>
</comment>
<protein>
    <submittedName>
        <fullName evidence="1">Uncharacterized protein</fullName>
    </submittedName>
</protein>
<evidence type="ECO:0000313" key="2">
    <source>
        <dbReference type="Proteomes" id="UP000294927"/>
    </source>
</evidence>
<sequence>MGFSERYMRPGGVVPVGDWRVKQYLVTVTRTVLDGAVVEAAQAHLPKLLPSAAATDWTPRVAFSVLHRGLDAIWLNLYAWVYGEILHCRAANAPQTGEPVFTPLTEPLIGCVWELPALVHERSAWVRHGLQPQSPAVDAYLADFLPEGPAGRP</sequence>
<keyword evidence="2" id="KW-1185">Reference proteome</keyword>
<accession>A0A4V3FSW5</accession>
<dbReference type="OrthoDB" id="1248892at2"/>
<dbReference type="EMBL" id="SOCP01000008">
    <property type="protein sequence ID" value="TDV48951.1"/>
    <property type="molecule type" value="Genomic_DNA"/>
</dbReference>
<dbReference type="RefSeq" id="WP_133904965.1">
    <property type="nucleotide sequence ID" value="NZ_SOCP01000008.1"/>
</dbReference>
<proteinExistence type="predicted"/>